<reference evidence="2" key="2">
    <citation type="submission" date="2018-04" db="EMBL/GenBank/DDBJ databases">
        <title>OnivRS2 (Oryza nivara Reference Sequence Version 2).</title>
        <authorList>
            <person name="Zhang J."/>
            <person name="Kudrna D."/>
            <person name="Lee S."/>
            <person name="Talag J."/>
            <person name="Rajasekar S."/>
            <person name="Welchert J."/>
            <person name="Hsing Y.-I."/>
            <person name="Wing R.A."/>
        </authorList>
    </citation>
    <scope>NUCLEOTIDE SEQUENCE [LARGE SCALE GENOMIC DNA]</scope>
    <source>
        <strain evidence="2">SL10</strain>
    </source>
</reference>
<evidence type="ECO:0000313" key="3">
    <source>
        <dbReference type="Proteomes" id="UP000006591"/>
    </source>
</evidence>
<proteinExistence type="predicted"/>
<dbReference type="AlphaFoldDB" id="A0A0E0GEU3"/>
<organism evidence="2">
    <name type="scientific">Oryza nivara</name>
    <name type="common">Indian wild rice</name>
    <name type="synonym">Oryza sativa f. spontanea</name>
    <dbReference type="NCBI Taxonomy" id="4536"/>
    <lineage>
        <taxon>Eukaryota</taxon>
        <taxon>Viridiplantae</taxon>
        <taxon>Streptophyta</taxon>
        <taxon>Embryophyta</taxon>
        <taxon>Tracheophyta</taxon>
        <taxon>Spermatophyta</taxon>
        <taxon>Magnoliopsida</taxon>
        <taxon>Liliopsida</taxon>
        <taxon>Poales</taxon>
        <taxon>Poaceae</taxon>
        <taxon>BOP clade</taxon>
        <taxon>Oryzoideae</taxon>
        <taxon>Oryzeae</taxon>
        <taxon>Oryzinae</taxon>
        <taxon>Oryza</taxon>
    </lineage>
</organism>
<evidence type="ECO:0000313" key="2">
    <source>
        <dbReference type="EnsemblPlants" id="ONIVA02G40010.1"/>
    </source>
</evidence>
<dbReference type="EnsemblPlants" id="ONIVA02G40010.1">
    <property type="protein sequence ID" value="ONIVA02G40010.1"/>
    <property type="gene ID" value="ONIVA02G40010"/>
</dbReference>
<evidence type="ECO:0000256" key="1">
    <source>
        <dbReference type="SAM" id="MobiDB-lite"/>
    </source>
</evidence>
<keyword evidence="3" id="KW-1185">Reference proteome</keyword>
<reference evidence="2" key="1">
    <citation type="submission" date="2015-04" db="UniProtKB">
        <authorList>
            <consortium name="EnsemblPlants"/>
        </authorList>
    </citation>
    <scope>IDENTIFICATION</scope>
    <source>
        <strain evidence="2">SL10</strain>
    </source>
</reference>
<accession>A0A0E0GEU3</accession>
<feature type="compositionally biased region" description="Low complexity" evidence="1">
    <location>
        <begin position="27"/>
        <end position="54"/>
    </location>
</feature>
<name>A0A0E0GEU3_ORYNI</name>
<dbReference type="Proteomes" id="UP000006591">
    <property type="component" value="Chromosome 2"/>
</dbReference>
<sequence>MTAQIIGLPHRLALPLPSLPPPPAVTPSPMASSSPASPTGAAAALPSPTLPGSASGIGLFSLVSSVFG</sequence>
<feature type="compositionally biased region" description="Pro residues" evidence="1">
    <location>
        <begin position="17"/>
        <end position="26"/>
    </location>
</feature>
<dbReference type="HOGENOM" id="CLU_2798332_0_0_1"/>
<protein>
    <submittedName>
        <fullName evidence="2">Uncharacterized protein</fullName>
    </submittedName>
</protein>
<feature type="region of interest" description="Disordered" evidence="1">
    <location>
        <begin position="17"/>
        <end position="54"/>
    </location>
</feature>
<dbReference type="Gramene" id="ONIVA02G40010.1">
    <property type="protein sequence ID" value="ONIVA02G40010.1"/>
    <property type="gene ID" value="ONIVA02G40010"/>
</dbReference>